<evidence type="ECO:0000256" key="13">
    <source>
        <dbReference type="SAM" id="SignalP"/>
    </source>
</evidence>
<dbReference type="FunFam" id="1.10.510.10:FF:000624">
    <property type="entry name" value="Mitogen-activated protein kinase"/>
    <property type="match status" value="1"/>
</dbReference>
<evidence type="ECO:0000256" key="9">
    <source>
        <dbReference type="ARBA" id="ARBA00049280"/>
    </source>
</evidence>
<evidence type="ECO:0000256" key="8">
    <source>
        <dbReference type="ARBA" id="ARBA00022840"/>
    </source>
</evidence>
<evidence type="ECO:0000256" key="4">
    <source>
        <dbReference type="ARBA" id="ARBA00022553"/>
    </source>
</evidence>
<feature type="domain" description="Protein kinase" evidence="14">
    <location>
        <begin position="119"/>
        <end position="423"/>
    </location>
</feature>
<evidence type="ECO:0000313" key="15">
    <source>
        <dbReference type="EMBL" id="KAF8644740.1"/>
    </source>
</evidence>
<dbReference type="GO" id="GO:0005634">
    <property type="term" value="C:nucleus"/>
    <property type="evidence" value="ECO:0007669"/>
    <property type="project" value="TreeGrafter"/>
</dbReference>
<dbReference type="SMART" id="SM00220">
    <property type="entry name" value="S_TKc"/>
    <property type="match status" value="1"/>
</dbReference>
<gene>
    <name evidence="16" type="ORF">HU200_058324</name>
    <name evidence="15" type="ORF">HU200_066339</name>
</gene>
<comment type="similarity">
    <text evidence="1">Belongs to the protein kinase superfamily. CMGC Ser/Thr protein kinase family. CDC2/CDKX subfamily.</text>
</comment>
<dbReference type="SUPFAM" id="SSF56112">
    <property type="entry name" value="Protein kinase-like (PK-like)"/>
    <property type="match status" value="1"/>
</dbReference>
<sequence length="426" mass="46294">MTWHLAAIASVCLDLFEFESVTQLFCCLQILIAGTIRPFIPIHAHLCCPKRRILLPRSALPSPPSMACKTTQRARPGATAAAERKKRREMARAASAIAAGAVPHPPLAAVVNNKATRRYEKLEAIGAGAYGVVYRAHDHLTGDTVAIKCLNADDFDPHRLDSIFSDEVAALDACRGLPCVVQLLDSYRRRCGDAVTGDEEDEAFIVMEFVGPSLKDAMRDPHGLRRRHGEDETRRIARQLLTGAAAMHAAGLMHRDMKPDNVLIDGHGDLKICDLGRSRAVADKPPYTNPVVARSYRAPELLLGRTDYDAGVDTWAIGCIVAELLAGSLLFNGDTNVEQLGEVLSILGTEDIKDWSCCPERLPSGGCGPTSFLPDLFPSCPEVAMATGRPLLSEAGLEVLSGLLRCNPEKRMTAAAALEHRWFDED</sequence>
<evidence type="ECO:0000313" key="16">
    <source>
        <dbReference type="EMBL" id="KAF8659572.1"/>
    </source>
</evidence>
<dbReference type="EMBL" id="JACEFO010003061">
    <property type="protein sequence ID" value="KAF8644740.1"/>
    <property type="molecule type" value="Genomic_DNA"/>
</dbReference>
<comment type="caution">
    <text evidence="16">The sequence shown here is derived from an EMBL/GenBank/DDBJ whole genome shotgun (WGS) entry which is preliminary data.</text>
</comment>
<keyword evidence="13" id="KW-0732">Signal</keyword>
<evidence type="ECO:0000256" key="12">
    <source>
        <dbReference type="SAM" id="MobiDB-lite"/>
    </source>
</evidence>
<dbReference type="InterPro" id="IPR017441">
    <property type="entry name" value="Protein_kinase_ATP_BS"/>
</dbReference>
<dbReference type="EC" id="2.7.11.23" evidence="2"/>
<dbReference type="Pfam" id="PF00069">
    <property type="entry name" value="Pkinase"/>
    <property type="match status" value="1"/>
</dbReference>
<dbReference type="Gene3D" id="3.30.200.20">
    <property type="entry name" value="Phosphorylase Kinase, domain 1"/>
    <property type="match status" value="1"/>
</dbReference>
<dbReference type="InterPro" id="IPR050108">
    <property type="entry name" value="CDK"/>
</dbReference>
<evidence type="ECO:0000256" key="7">
    <source>
        <dbReference type="ARBA" id="ARBA00022777"/>
    </source>
</evidence>
<dbReference type="Proteomes" id="UP000636709">
    <property type="component" value="Unassembled WGS sequence"/>
</dbReference>
<dbReference type="InterPro" id="IPR011009">
    <property type="entry name" value="Kinase-like_dom_sf"/>
</dbReference>
<evidence type="ECO:0000256" key="10">
    <source>
        <dbReference type="PROSITE-ProRule" id="PRU10141"/>
    </source>
</evidence>
<keyword evidence="8 10" id="KW-0067">ATP-binding</keyword>
<dbReference type="GO" id="GO:0005524">
    <property type="term" value="F:ATP binding"/>
    <property type="evidence" value="ECO:0007669"/>
    <property type="project" value="UniProtKB-UniRule"/>
</dbReference>
<dbReference type="InterPro" id="IPR008271">
    <property type="entry name" value="Ser/Thr_kinase_AS"/>
</dbReference>
<dbReference type="PANTHER" id="PTHR24056:SF390">
    <property type="entry name" value="OS12G0432000 PROTEIN"/>
    <property type="match status" value="1"/>
</dbReference>
<proteinExistence type="inferred from homology"/>
<dbReference type="InterPro" id="IPR000719">
    <property type="entry name" value="Prot_kinase_dom"/>
</dbReference>
<reference evidence="16" key="1">
    <citation type="submission" date="2020-07" db="EMBL/GenBank/DDBJ databases">
        <title>Genome sequence and genetic diversity analysis of an under-domesticated orphan crop, white fonio (Digitaria exilis).</title>
        <authorList>
            <person name="Bennetzen J.L."/>
            <person name="Chen S."/>
            <person name="Ma X."/>
            <person name="Wang X."/>
            <person name="Yssel A.E.J."/>
            <person name="Chaluvadi S.R."/>
            <person name="Johnson M."/>
            <person name="Gangashetty P."/>
            <person name="Hamidou F."/>
            <person name="Sanogo M.D."/>
            <person name="Zwaenepoel A."/>
            <person name="Wallace J."/>
            <person name="Van De Peer Y."/>
            <person name="Van Deynze A."/>
        </authorList>
    </citation>
    <scope>NUCLEOTIDE SEQUENCE</scope>
    <source>
        <tissue evidence="16">Leaves</tissue>
    </source>
</reference>
<feature type="signal peptide" evidence="13">
    <location>
        <begin position="1"/>
        <end position="18"/>
    </location>
</feature>
<keyword evidence="6 10" id="KW-0547">Nucleotide-binding</keyword>
<evidence type="ECO:0000256" key="1">
    <source>
        <dbReference type="ARBA" id="ARBA00006485"/>
    </source>
</evidence>
<keyword evidence="5" id="KW-0808">Transferase</keyword>
<dbReference type="EMBL" id="JACEFO010002455">
    <property type="protein sequence ID" value="KAF8659572.1"/>
    <property type="molecule type" value="Genomic_DNA"/>
</dbReference>
<comment type="catalytic activity">
    <reaction evidence="9">
        <text>[DNA-directed RNA polymerase] + ATP = phospho-[DNA-directed RNA polymerase] + ADP + H(+)</text>
        <dbReference type="Rhea" id="RHEA:10216"/>
        <dbReference type="Rhea" id="RHEA-COMP:11321"/>
        <dbReference type="Rhea" id="RHEA-COMP:11322"/>
        <dbReference type="ChEBI" id="CHEBI:15378"/>
        <dbReference type="ChEBI" id="CHEBI:30616"/>
        <dbReference type="ChEBI" id="CHEBI:43176"/>
        <dbReference type="ChEBI" id="CHEBI:68546"/>
        <dbReference type="ChEBI" id="CHEBI:456216"/>
        <dbReference type="EC" id="2.7.11.23"/>
    </reaction>
</comment>
<dbReference type="PROSITE" id="PS50011">
    <property type="entry name" value="PROTEIN_KINASE_DOM"/>
    <property type="match status" value="1"/>
</dbReference>
<keyword evidence="7" id="KW-0418">Kinase</keyword>
<dbReference type="AlphaFoldDB" id="A0A835ADK4"/>
<name>A0A835ADK4_9POAL</name>
<dbReference type="Gene3D" id="1.10.510.10">
    <property type="entry name" value="Transferase(Phosphotransferase) domain 1"/>
    <property type="match status" value="1"/>
</dbReference>
<dbReference type="PANTHER" id="PTHR24056">
    <property type="entry name" value="CELL DIVISION PROTEIN KINASE"/>
    <property type="match status" value="1"/>
</dbReference>
<keyword evidence="4" id="KW-0597">Phosphoprotein</keyword>
<evidence type="ECO:0000256" key="6">
    <source>
        <dbReference type="ARBA" id="ARBA00022741"/>
    </source>
</evidence>
<feature type="binding site" evidence="10">
    <location>
        <position position="148"/>
    </location>
    <ligand>
        <name>ATP</name>
        <dbReference type="ChEBI" id="CHEBI:30616"/>
    </ligand>
</feature>
<evidence type="ECO:0000259" key="14">
    <source>
        <dbReference type="PROSITE" id="PS50011"/>
    </source>
</evidence>
<evidence type="ECO:0000256" key="11">
    <source>
        <dbReference type="RuleBase" id="RU000304"/>
    </source>
</evidence>
<dbReference type="OrthoDB" id="616195at2759"/>
<feature type="region of interest" description="Disordered" evidence="12">
    <location>
        <begin position="64"/>
        <end position="85"/>
    </location>
</feature>
<dbReference type="PROSITE" id="PS00107">
    <property type="entry name" value="PROTEIN_KINASE_ATP"/>
    <property type="match status" value="1"/>
</dbReference>
<dbReference type="GO" id="GO:0008353">
    <property type="term" value="F:RNA polymerase II CTD heptapeptide repeat kinase activity"/>
    <property type="evidence" value="ECO:0007669"/>
    <property type="project" value="UniProtKB-EC"/>
</dbReference>
<keyword evidence="17" id="KW-1185">Reference proteome</keyword>
<accession>A0A835ADK4</accession>
<evidence type="ECO:0000256" key="2">
    <source>
        <dbReference type="ARBA" id="ARBA00012409"/>
    </source>
</evidence>
<dbReference type="GO" id="GO:0007346">
    <property type="term" value="P:regulation of mitotic cell cycle"/>
    <property type="evidence" value="ECO:0007669"/>
    <property type="project" value="TreeGrafter"/>
</dbReference>
<evidence type="ECO:0000313" key="17">
    <source>
        <dbReference type="Proteomes" id="UP000636709"/>
    </source>
</evidence>
<keyword evidence="3 11" id="KW-0723">Serine/threonine-protein kinase</keyword>
<dbReference type="PROSITE" id="PS00108">
    <property type="entry name" value="PROTEIN_KINASE_ST"/>
    <property type="match status" value="1"/>
</dbReference>
<protein>
    <recommendedName>
        <fullName evidence="2">[RNA-polymerase]-subunit kinase</fullName>
        <ecNumber evidence="2">2.7.11.23</ecNumber>
    </recommendedName>
</protein>
<feature type="chain" id="PRO_5033945288" description="[RNA-polymerase]-subunit kinase" evidence="13">
    <location>
        <begin position="19"/>
        <end position="426"/>
    </location>
</feature>
<evidence type="ECO:0000256" key="5">
    <source>
        <dbReference type="ARBA" id="ARBA00022679"/>
    </source>
</evidence>
<evidence type="ECO:0000256" key="3">
    <source>
        <dbReference type="ARBA" id="ARBA00022527"/>
    </source>
</evidence>
<organism evidence="16 17">
    <name type="scientific">Digitaria exilis</name>
    <dbReference type="NCBI Taxonomy" id="1010633"/>
    <lineage>
        <taxon>Eukaryota</taxon>
        <taxon>Viridiplantae</taxon>
        <taxon>Streptophyta</taxon>
        <taxon>Embryophyta</taxon>
        <taxon>Tracheophyta</taxon>
        <taxon>Spermatophyta</taxon>
        <taxon>Magnoliopsida</taxon>
        <taxon>Liliopsida</taxon>
        <taxon>Poales</taxon>
        <taxon>Poaceae</taxon>
        <taxon>PACMAD clade</taxon>
        <taxon>Panicoideae</taxon>
        <taxon>Panicodae</taxon>
        <taxon>Paniceae</taxon>
        <taxon>Anthephorinae</taxon>
        <taxon>Digitaria</taxon>
    </lineage>
</organism>